<dbReference type="InterPro" id="IPR050106">
    <property type="entry name" value="HistidinolP_aminotransfase"/>
</dbReference>
<dbReference type="InterPro" id="IPR015424">
    <property type="entry name" value="PyrdxlP-dep_Trfase"/>
</dbReference>
<dbReference type="EMBL" id="JACHVC010000012">
    <property type="protein sequence ID" value="MBC2606512.1"/>
    <property type="molecule type" value="Genomic_DNA"/>
</dbReference>
<dbReference type="InterPro" id="IPR015421">
    <property type="entry name" value="PyrdxlP-dep_Trfase_major"/>
</dbReference>
<keyword evidence="3 5" id="KW-0808">Transferase</keyword>
<evidence type="ECO:0000256" key="1">
    <source>
        <dbReference type="ARBA" id="ARBA00007970"/>
    </source>
</evidence>
<evidence type="ECO:0000313" key="8">
    <source>
        <dbReference type="Proteomes" id="UP000526501"/>
    </source>
</evidence>
<evidence type="ECO:0000259" key="6">
    <source>
        <dbReference type="Pfam" id="PF00155"/>
    </source>
</evidence>
<comment type="caution">
    <text evidence="7">The sequence shown here is derived from an EMBL/GenBank/DDBJ whole genome shotgun (WGS) entry which is preliminary data.</text>
</comment>
<dbReference type="PROSITE" id="PS00105">
    <property type="entry name" value="AA_TRANSFER_CLASS_1"/>
    <property type="match status" value="1"/>
</dbReference>
<dbReference type="RefSeq" id="WP_185660382.1">
    <property type="nucleotide sequence ID" value="NZ_CAWPOO010000012.1"/>
</dbReference>
<name>A0A7X1B6M8_9BACT</name>
<proteinExistence type="inferred from homology"/>
<dbReference type="Proteomes" id="UP000526501">
    <property type="component" value="Unassembled WGS sequence"/>
</dbReference>
<feature type="domain" description="Aminotransferase class I/classII large" evidence="6">
    <location>
        <begin position="55"/>
        <end position="377"/>
    </location>
</feature>
<organism evidence="7 8">
    <name type="scientific">Pelagicoccus albus</name>
    <dbReference type="NCBI Taxonomy" id="415222"/>
    <lineage>
        <taxon>Bacteria</taxon>
        <taxon>Pseudomonadati</taxon>
        <taxon>Verrucomicrobiota</taxon>
        <taxon>Opitutia</taxon>
        <taxon>Puniceicoccales</taxon>
        <taxon>Pelagicoccaceae</taxon>
        <taxon>Pelagicoccus</taxon>
    </lineage>
</organism>
<reference evidence="7 8" key="1">
    <citation type="submission" date="2020-07" db="EMBL/GenBank/DDBJ databases">
        <authorList>
            <person name="Feng X."/>
        </authorList>
    </citation>
    <scope>NUCLEOTIDE SEQUENCE [LARGE SCALE GENOMIC DNA]</scope>
    <source>
        <strain evidence="7 8">JCM23202</strain>
    </source>
</reference>
<dbReference type="AlphaFoldDB" id="A0A7X1B6M8"/>
<dbReference type="PANTHER" id="PTHR43643:SF3">
    <property type="entry name" value="HISTIDINOL-PHOSPHATE AMINOTRANSFERASE"/>
    <property type="match status" value="1"/>
</dbReference>
<dbReference type="GO" id="GO:0008483">
    <property type="term" value="F:transaminase activity"/>
    <property type="evidence" value="ECO:0007669"/>
    <property type="project" value="UniProtKB-KW"/>
</dbReference>
<gene>
    <name evidence="7" type="ORF">H5P27_10710</name>
</gene>
<dbReference type="InterPro" id="IPR004838">
    <property type="entry name" value="NHTrfase_class1_PyrdxlP-BS"/>
</dbReference>
<keyword evidence="8" id="KW-1185">Reference proteome</keyword>
<dbReference type="PANTHER" id="PTHR43643">
    <property type="entry name" value="HISTIDINOL-PHOSPHATE AMINOTRANSFERASE 2"/>
    <property type="match status" value="1"/>
</dbReference>
<dbReference type="InterPro" id="IPR006311">
    <property type="entry name" value="TAT_signal"/>
</dbReference>
<accession>A0A7X1B6M8</accession>
<evidence type="ECO:0000256" key="5">
    <source>
        <dbReference type="RuleBase" id="RU000481"/>
    </source>
</evidence>
<dbReference type="Gene3D" id="3.40.640.10">
    <property type="entry name" value="Type I PLP-dependent aspartate aminotransferase-like (Major domain)"/>
    <property type="match status" value="1"/>
</dbReference>
<evidence type="ECO:0000256" key="2">
    <source>
        <dbReference type="ARBA" id="ARBA00022576"/>
    </source>
</evidence>
<sequence>MREKGIEGMGGNVSRRAWLKSAGVSALGLAIGGRLVGQASPDARSRVERYPELKYINLAGNENPFGPSQKVSIAIVREVSNSCRYPFREEEILKERIAEHEGVGVENVLLGNGCDEILSLAGAAYGAPGETVVATRPTYLQLAEYAEKRGAHVEWVDHTESMHHDLEGMLAKVHEKKAVLSYVCNPDTPSGTILPPEKIRDYCVKAAESSSVFLDEVYLELLEDYEEQTQVQLVRDGYPVIIGRSFSKMHGLAGHRIGYAIASKEIVDRMGKLKMSSPSYLGVIAAIASLGDVAFHRQSKRLIAEGRERFCSLLDSYGLEYTPSVGNFVFHHTGIEIREFQRIMKEEHGFLVGRPFPPYEDWCRISIGKVNEMEAYAKAMEAVFG</sequence>
<evidence type="ECO:0000256" key="4">
    <source>
        <dbReference type="ARBA" id="ARBA00022898"/>
    </source>
</evidence>
<dbReference type="InterPro" id="IPR015422">
    <property type="entry name" value="PyrdxlP-dep_Trfase_small"/>
</dbReference>
<dbReference type="InterPro" id="IPR004839">
    <property type="entry name" value="Aminotransferase_I/II_large"/>
</dbReference>
<keyword evidence="4" id="KW-0663">Pyridoxal phosphate</keyword>
<evidence type="ECO:0000256" key="3">
    <source>
        <dbReference type="ARBA" id="ARBA00022679"/>
    </source>
</evidence>
<dbReference type="Gene3D" id="3.90.1150.10">
    <property type="entry name" value="Aspartate Aminotransferase, domain 1"/>
    <property type="match status" value="1"/>
</dbReference>
<dbReference type="EC" id="2.6.1.-" evidence="5"/>
<dbReference type="Pfam" id="PF00155">
    <property type="entry name" value="Aminotran_1_2"/>
    <property type="match status" value="1"/>
</dbReference>
<comment type="similarity">
    <text evidence="5">Belongs to the class-I pyridoxal-phosphate-dependent aminotransferase family.</text>
</comment>
<protein>
    <recommendedName>
        <fullName evidence="5">Aminotransferase</fullName>
        <ecNumber evidence="5">2.6.1.-</ecNumber>
    </recommendedName>
</protein>
<dbReference type="GO" id="GO:0030170">
    <property type="term" value="F:pyridoxal phosphate binding"/>
    <property type="evidence" value="ECO:0007669"/>
    <property type="project" value="InterPro"/>
</dbReference>
<dbReference type="CDD" id="cd00609">
    <property type="entry name" value="AAT_like"/>
    <property type="match status" value="1"/>
</dbReference>
<dbReference type="PROSITE" id="PS51318">
    <property type="entry name" value="TAT"/>
    <property type="match status" value="1"/>
</dbReference>
<comment type="similarity">
    <text evidence="1">Belongs to the class-II pyridoxal-phosphate-dependent aminotransferase family. Histidinol-phosphate aminotransferase subfamily.</text>
</comment>
<dbReference type="SUPFAM" id="SSF53383">
    <property type="entry name" value="PLP-dependent transferases"/>
    <property type="match status" value="1"/>
</dbReference>
<keyword evidence="2 5" id="KW-0032">Aminotransferase</keyword>
<comment type="cofactor">
    <cofactor evidence="5">
        <name>pyridoxal 5'-phosphate</name>
        <dbReference type="ChEBI" id="CHEBI:597326"/>
    </cofactor>
</comment>
<evidence type="ECO:0000313" key="7">
    <source>
        <dbReference type="EMBL" id="MBC2606512.1"/>
    </source>
</evidence>